<gene>
    <name evidence="2" type="ORF">BO83DRAFT_25243</name>
</gene>
<dbReference type="VEuPathDB" id="FungiDB:BO83DRAFT_25243"/>
<organism evidence="2 3">
    <name type="scientific">Aspergillus eucalypticola (strain CBS 122712 / IBT 29274)</name>
    <dbReference type="NCBI Taxonomy" id="1448314"/>
    <lineage>
        <taxon>Eukaryota</taxon>
        <taxon>Fungi</taxon>
        <taxon>Dikarya</taxon>
        <taxon>Ascomycota</taxon>
        <taxon>Pezizomycotina</taxon>
        <taxon>Eurotiomycetes</taxon>
        <taxon>Eurotiomycetidae</taxon>
        <taxon>Eurotiales</taxon>
        <taxon>Aspergillaceae</taxon>
        <taxon>Aspergillus</taxon>
        <taxon>Aspergillus subgen. Circumdati</taxon>
    </lineage>
</organism>
<keyword evidence="3" id="KW-1185">Reference proteome</keyword>
<comment type="caution">
    <text evidence="2">The sequence shown here is derived from an EMBL/GenBank/DDBJ whole genome shotgun (WGS) entry which is preliminary data.</text>
</comment>
<keyword evidence="1" id="KW-0812">Transmembrane</keyword>
<evidence type="ECO:0000313" key="3">
    <source>
        <dbReference type="Proteomes" id="UP000246171"/>
    </source>
</evidence>
<reference evidence="2" key="1">
    <citation type="submission" date="2016-12" db="EMBL/GenBank/DDBJ databases">
        <title>The genomes of Aspergillus section Nigri reveals drivers in fungal speciation.</title>
        <authorList>
            <consortium name="DOE Joint Genome Institute"/>
            <person name="Vesth T.C."/>
            <person name="Nybo J."/>
            <person name="Theobald S."/>
            <person name="Brandl J."/>
            <person name="Frisvad J.C."/>
            <person name="Nielsen K.F."/>
            <person name="Lyhne E.K."/>
            <person name="Kogle M.E."/>
            <person name="Kuo A."/>
            <person name="Riley R."/>
            <person name="Clum A."/>
            <person name="Nolan M."/>
            <person name="Lipzen A."/>
            <person name="Salamov A."/>
            <person name="Henrissat B."/>
            <person name="Wiebenga A."/>
            <person name="De vries R.P."/>
            <person name="Grigoriev I.V."/>
            <person name="Mortensen U.H."/>
            <person name="Andersen M.R."/>
            <person name="Baker S.E."/>
        </authorList>
    </citation>
    <scope>NUCLEOTIDE SEQUENCE</scope>
    <source>
        <strain evidence="2">CBS 122712</strain>
    </source>
</reference>
<feature type="transmembrane region" description="Helical" evidence="1">
    <location>
        <begin position="56"/>
        <end position="75"/>
    </location>
</feature>
<dbReference type="Proteomes" id="UP000246171">
    <property type="component" value="Unassembled WGS sequence"/>
</dbReference>
<accession>A0A317VQC7</accession>
<proteinExistence type="predicted"/>
<dbReference type="GeneID" id="37049005"/>
<keyword evidence="1" id="KW-0472">Membrane</keyword>
<dbReference type="OrthoDB" id="10579932at2759"/>
<dbReference type="EMBL" id="MSFU01000011">
    <property type="protein sequence ID" value="PWY74090.1"/>
    <property type="molecule type" value="Genomic_DNA"/>
</dbReference>
<sequence length="120" mass="13485">MNMTCLPLDFFSLLSSQLRCSVVNVSCLLAGTAVYWRLNMMIHACFLAFHIQNLKLLTSLISYSYVLLCCVSLFRANERRTGFVCVCVCASSMTASIWVTIAFCYCLFVSLCMIGLTEFI</sequence>
<evidence type="ECO:0000313" key="2">
    <source>
        <dbReference type="EMBL" id="PWY74090.1"/>
    </source>
</evidence>
<feature type="transmembrane region" description="Helical" evidence="1">
    <location>
        <begin position="95"/>
        <end position="116"/>
    </location>
</feature>
<feature type="transmembrane region" description="Helical" evidence="1">
    <location>
        <begin position="30"/>
        <end position="49"/>
    </location>
</feature>
<name>A0A317VQC7_ASPEC</name>
<protein>
    <submittedName>
        <fullName evidence="2">Uncharacterized protein</fullName>
    </submittedName>
</protein>
<keyword evidence="1" id="KW-1133">Transmembrane helix</keyword>
<dbReference type="AlphaFoldDB" id="A0A317VQC7"/>
<dbReference type="RefSeq" id="XP_025388540.1">
    <property type="nucleotide sequence ID" value="XM_025527043.1"/>
</dbReference>
<evidence type="ECO:0000256" key="1">
    <source>
        <dbReference type="SAM" id="Phobius"/>
    </source>
</evidence>